<evidence type="ECO:0000256" key="15">
    <source>
        <dbReference type="ARBA" id="ARBA00022989"/>
    </source>
</evidence>
<evidence type="ECO:0000256" key="19">
    <source>
        <dbReference type="SAM" id="Phobius"/>
    </source>
</evidence>
<dbReference type="SMART" id="SM00831">
    <property type="entry name" value="Cation_ATPase_N"/>
    <property type="match status" value="1"/>
</dbReference>
<keyword evidence="15 19" id="KW-1133">Transmembrane helix</keyword>
<evidence type="ECO:0000256" key="3">
    <source>
        <dbReference type="ARBA" id="ARBA00008746"/>
    </source>
</evidence>
<dbReference type="Pfam" id="PF00122">
    <property type="entry name" value="E1-E2_ATPase"/>
    <property type="match status" value="1"/>
</dbReference>
<dbReference type="PROSITE" id="PS00154">
    <property type="entry name" value="ATPASE_E1_E2"/>
    <property type="match status" value="1"/>
</dbReference>
<dbReference type="FunFam" id="2.70.150.10:FF:000045">
    <property type="entry name" value="Magnesium-translocating P-type ATPase"/>
    <property type="match status" value="1"/>
</dbReference>
<keyword evidence="14" id="KW-1278">Translocase</keyword>
<evidence type="ECO:0000259" key="20">
    <source>
        <dbReference type="SMART" id="SM00831"/>
    </source>
</evidence>
<dbReference type="InterPro" id="IPR006068">
    <property type="entry name" value="ATPase_P-typ_cation-transptr_C"/>
</dbReference>
<evidence type="ECO:0000256" key="8">
    <source>
        <dbReference type="ARBA" id="ARBA00022553"/>
    </source>
</evidence>
<dbReference type="Gene3D" id="2.70.150.10">
    <property type="entry name" value="Calcium-transporting ATPase, cytoplasmic transduction domain A"/>
    <property type="match status" value="1"/>
</dbReference>
<dbReference type="SUPFAM" id="SSF81665">
    <property type="entry name" value="Calcium ATPase, transmembrane domain M"/>
    <property type="match status" value="1"/>
</dbReference>
<dbReference type="SUPFAM" id="SSF56784">
    <property type="entry name" value="HAD-like"/>
    <property type="match status" value="1"/>
</dbReference>
<evidence type="ECO:0000256" key="10">
    <source>
        <dbReference type="ARBA" id="ARBA00022723"/>
    </source>
</evidence>
<dbReference type="InterPro" id="IPR044492">
    <property type="entry name" value="P_typ_ATPase_HD_dom"/>
</dbReference>
<dbReference type="Gene3D" id="3.40.50.1000">
    <property type="entry name" value="HAD superfamily/HAD-like"/>
    <property type="match status" value="1"/>
</dbReference>
<evidence type="ECO:0000256" key="5">
    <source>
        <dbReference type="ARBA" id="ARBA00013555"/>
    </source>
</evidence>
<dbReference type="InterPro" id="IPR059000">
    <property type="entry name" value="ATPase_P-type_domA"/>
</dbReference>
<dbReference type="GO" id="GO:0005524">
    <property type="term" value="F:ATP binding"/>
    <property type="evidence" value="ECO:0007669"/>
    <property type="project" value="UniProtKB-KW"/>
</dbReference>
<dbReference type="CDD" id="cd02077">
    <property type="entry name" value="P-type_ATPase_Mg"/>
    <property type="match status" value="1"/>
</dbReference>
<keyword evidence="16 19" id="KW-0472">Membrane</keyword>
<dbReference type="InterPro" id="IPR023298">
    <property type="entry name" value="ATPase_P-typ_TM_dom_sf"/>
</dbReference>
<accession>A0A0N1QZI1</accession>
<dbReference type="InterPro" id="IPR006415">
    <property type="entry name" value="P-type_ATPase_IIIB"/>
</dbReference>
<dbReference type="SFLD" id="SFLDS00003">
    <property type="entry name" value="Haloacid_Dehalogenase"/>
    <property type="match status" value="1"/>
</dbReference>
<organism evidence="21 22">
    <name type="scientific">Salmonella schwarzengrund (strain CVM19633)</name>
    <dbReference type="NCBI Taxonomy" id="439843"/>
    <lineage>
        <taxon>Bacteria</taxon>
        <taxon>Pseudomonadati</taxon>
        <taxon>Pseudomonadota</taxon>
        <taxon>Gammaproteobacteria</taxon>
        <taxon>Enterobacterales</taxon>
        <taxon>Enterobacteriaceae</taxon>
        <taxon>Salmonella</taxon>
    </lineage>
</organism>
<dbReference type="Proteomes" id="UP000001865">
    <property type="component" value="Chromosome"/>
</dbReference>
<evidence type="ECO:0000256" key="16">
    <source>
        <dbReference type="ARBA" id="ARBA00023136"/>
    </source>
</evidence>
<keyword evidence="8" id="KW-0597">Phosphoprotein</keyword>
<dbReference type="PANTHER" id="PTHR42861">
    <property type="entry name" value="CALCIUM-TRANSPORTING ATPASE"/>
    <property type="match status" value="1"/>
</dbReference>
<dbReference type="Gene3D" id="1.20.1110.10">
    <property type="entry name" value="Calcium-transporting ATPase, transmembrane domain"/>
    <property type="match status" value="1"/>
</dbReference>
<dbReference type="GO" id="GO:0015444">
    <property type="term" value="F:P-type magnesium transporter activity"/>
    <property type="evidence" value="ECO:0007669"/>
    <property type="project" value="UniProtKB-EC"/>
</dbReference>
<comment type="catalytic activity">
    <reaction evidence="18">
        <text>Mg(2+)(out) + ATP + H2O = Mg(2+)(in) + ADP + phosphate + H(+)</text>
        <dbReference type="Rhea" id="RHEA:10260"/>
        <dbReference type="ChEBI" id="CHEBI:15377"/>
        <dbReference type="ChEBI" id="CHEBI:15378"/>
        <dbReference type="ChEBI" id="CHEBI:18420"/>
        <dbReference type="ChEBI" id="CHEBI:30616"/>
        <dbReference type="ChEBI" id="CHEBI:43474"/>
        <dbReference type="ChEBI" id="CHEBI:456216"/>
        <dbReference type="EC" id="7.2.2.14"/>
    </reaction>
</comment>
<dbReference type="InterPro" id="IPR023214">
    <property type="entry name" value="HAD_sf"/>
</dbReference>
<evidence type="ECO:0000256" key="11">
    <source>
        <dbReference type="ARBA" id="ARBA00022741"/>
    </source>
</evidence>
<evidence type="ECO:0000256" key="18">
    <source>
        <dbReference type="ARBA" id="ARBA00047295"/>
    </source>
</evidence>
<gene>
    <name evidence="21" type="primary">mgtA</name>
    <name evidence="21" type="ordered locus">SeSA_A4709</name>
</gene>
<evidence type="ECO:0000313" key="21">
    <source>
        <dbReference type="EMBL" id="ACF92078.1"/>
    </source>
</evidence>
<proteinExistence type="inferred from homology"/>
<dbReference type="InterPro" id="IPR001757">
    <property type="entry name" value="P_typ_ATPase"/>
</dbReference>
<dbReference type="SUPFAM" id="SSF81660">
    <property type="entry name" value="Metal cation-transporting ATPase, ATP-binding domain N"/>
    <property type="match status" value="1"/>
</dbReference>
<evidence type="ECO:0000313" key="22">
    <source>
        <dbReference type="Proteomes" id="UP000001865"/>
    </source>
</evidence>
<dbReference type="InterPro" id="IPR008250">
    <property type="entry name" value="ATPase_P-typ_transduc_dom_A_sf"/>
</dbReference>
<evidence type="ECO:0000256" key="14">
    <source>
        <dbReference type="ARBA" id="ARBA00022967"/>
    </source>
</evidence>
<evidence type="ECO:0000256" key="1">
    <source>
        <dbReference type="ARBA" id="ARBA00003954"/>
    </source>
</evidence>
<keyword evidence="10" id="KW-0479">Metal-binding</keyword>
<dbReference type="SFLD" id="SFLDG00002">
    <property type="entry name" value="C1.7:_P-type_atpase_like"/>
    <property type="match status" value="1"/>
</dbReference>
<dbReference type="EC" id="7.2.2.14" evidence="4"/>
<keyword evidence="21" id="KW-0378">Hydrolase</keyword>
<comment type="function">
    <text evidence="1">Mediates magnesium influx to the cytosol.</text>
</comment>
<dbReference type="AlphaFoldDB" id="A0A0N1QZI1"/>
<feature type="transmembrane region" description="Helical" evidence="19">
    <location>
        <begin position="861"/>
        <end position="885"/>
    </location>
</feature>
<keyword evidence="7" id="KW-0997">Cell inner membrane</keyword>
<dbReference type="KEGG" id="sew:SeSA_A4709"/>
<dbReference type="NCBIfam" id="NF011702">
    <property type="entry name" value="PRK15122.1"/>
    <property type="match status" value="1"/>
</dbReference>
<dbReference type="GO" id="GO:0046872">
    <property type="term" value="F:metal ion binding"/>
    <property type="evidence" value="ECO:0007669"/>
    <property type="project" value="UniProtKB-KW"/>
</dbReference>
<keyword evidence="11" id="KW-0547">Nucleotide-binding</keyword>
<evidence type="ECO:0000256" key="12">
    <source>
        <dbReference type="ARBA" id="ARBA00022840"/>
    </source>
</evidence>
<comment type="subcellular location">
    <subcellularLocation>
        <location evidence="2">Cell inner membrane</location>
        <topology evidence="2">Multi-pass membrane protein</topology>
    </subcellularLocation>
</comment>
<dbReference type="Pfam" id="PF00690">
    <property type="entry name" value="Cation_ATPase_N"/>
    <property type="match status" value="1"/>
</dbReference>
<dbReference type="InterPro" id="IPR036412">
    <property type="entry name" value="HAD-like_sf"/>
</dbReference>
<dbReference type="InterPro" id="IPR023299">
    <property type="entry name" value="ATPase_P-typ_cyto_dom_N"/>
</dbReference>
<evidence type="ECO:0000256" key="17">
    <source>
        <dbReference type="ARBA" id="ARBA00029806"/>
    </source>
</evidence>
<feature type="transmembrane region" description="Helical" evidence="19">
    <location>
        <begin position="319"/>
        <end position="337"/>
    </location>
</feature>
<dbReference type="GO" id="GO:0005886">
    <property type="term" value="C:plasma membrane"/>
    <property type="evidence" value="ECO:0007669"/>
    <property type="project" value="UniProtKB-SubCell"/>
</dbReference>
<dbReference type="InterPro" id="IPR018303">
    <property type="entry name" value="ATPase_P-typ_P_site"/>
</dbReference>
<comment type="similarity">
    <text evidence="3">Belongs to the cation transport ATPase (P-type) (TC 3.A.3) family. Type IIIB subfamily.</text>
</comment>
<feature type="domain" description="Cation-transporting P-type ATPase N-terminal" evidence="20">
    <location>
        <begin position="72"/>
        <end position="145"/>
    </location>
</feature>
<feature type="transmembrane region" description="Helical" evidence="19">
    <location>
        <begin position="343"/>
        <end position="370"/>
    </location>
</feature>
<dbReference type="NCBIfam" id="TIGR01494">
    <property type="entry name" value="ATPase_P-type"/>
    <property type="match status" value="2"/>
</dbReference>
<dbReference type="SFLD" id="SFLDF00027">
    <property type="entry name" value="p-type_atpase"/>
    <property type="match status" value="1"/>
</dbReference>
<reference evidence="21 22" key="1">
    <citation type="journal article" date="2011" name="J. Bacteriol.">
        <title>Comparative genomics of 28 Salmonella enterica isolates: evidence for CRISPR-mediated adaptive sublineage evolution.</title>
        <authorList>
            <person name="Fricke W.F."/>
            <person name="Mammel M.K."/>
            <person name="McDermott P.F."/>
            <person name="Tartera C."/>
            <person name="White D.G."/>
            <person name="Leclerc J.E."/>
            <person name="Ravel J."/>
            <person name="Cebula T.A."/>
        </authorList>
    </citation>
    <scope>NUCLEOTIDE SEQUENCE [LARGE SCALE GENOMIC DNA]</scope>
    <source>
        <strain evidence="21 22">CVM19633</strain>
    </source>
</reference>
<dbReference type="Pfam" id="PF13246">
    <property type="entry name" value="Cation_ATPase"/>
    <property type="match status" value="1"/>
</dbReference>
<feature type="transmembrane region" description="Helical" evidence="19">
    <location>
        <begin position="831"/>
        <end position="849"/>
    </location>
</feature>
<dbReference type="PRINTS" id="PR01836">
    <property type="entry name" value="MGATPASE"/>
</dbReference>
<feature type="transmembrane region" description="Helical" evidence="19">
    <location>
        <begin position="796"/>
        <end position="819"/>
    </location>
</feature>
<feature type="transmembrane region" description="Helical" evidence="19">
    <location>
        <begin position="146"/>
        <end position="165"/>
    </location>
</feature>
<dbReference type="Pfam" id="PF00689">
    <property type="entry name" value="Cation_ATPase_C"/>
    <property type="match status" value="1"/>
</dbReference>
<evidence type="ECO:0000256" key="9">
    <source>
        <dbReference type="ARBA" id="ARBA00022692"/>
    </source>
</evidence>
<dbReference type="SUPFAM" id="SSF81653">
    <property type="entry name" value="Calcium ATPase, transduction domain A"/>
    <property type="match status" value="1"/>
</dbReference>
<evidence type="ECO:0000256" key="2">
    <source>
        <dbReference type="ARBA" id="ARBA00004429"/>
    </source>
</evidence>
<keyword evidence="13" id="KW-0460">Magnesium</keyword>
<name>A0A0N1QZI1_SALSV</name>
<keyword evidence="9 19" id="KW-0812">Transmembrane</keyword>
<dbReference type="Gene3D" id="3.40.1110.10">
    <property type="entry name" value="Calcium-transporting ATPase, cytoplasmic domain N"/>
    <property type="match status" value="1"/>
</dbReference>
<dbReference type="HOGENOM" id="CLU_002360_6_3_6"/>
<dbReference type="GO" id="GO:0016887">
    <property type="term" value="F:ATP hydrolysis activity"/>
    <property type="evidence" value="ECO:0007669"/>
    <property type="project" value="InterPro"/>
</dbReference>
<evidence type="ECO:0000256" key="13">
    <source>
        <dbReference type="ARBA" id="ARBA00022842"/>
    </source>
</evidence>
<feature type="transmembrane region" description="Helical" evidence="19">
    <location>
        <begin position="897"/>
        <end position="919"/>
    </location>
</feature>
<evidence type="ECO:0000256" key="4">
    <source>
        <dbReference type="ARBA" id="ARBA00012786"/>
    </source>
</evidence>
<sequence>MLIGQGFAAPEEFSAPDFGAEGLPMLKTITRQLFARLNRHLPYRLVHRDPLPGAQTAVNATIPPSLSERCLKVAAMEQETLWRVFDTHPEGLNAAEVTRAREKHGENRLPAQKPSPWWVHLWVCYRNPFNILLTILGGISYATEDLFAAGVIALMVGISTLLNFVQEARSTKAADALKAMVSNTATVLRVINENGENAWLELPIDQLVPGDIIKLAAGDMIPADLRIIQARDLFVAQASLTGESLPVEKVAATREPRQNNPLECDTLCFMGTNVVSGTAQAVVMATGADTWFGQLAGRVSEQDNEQNAFQKGISRVSMLLIRFMLVMAPVVLIINGYTKGDWWEAALFALSVAVGLTPEMLPMIVTSTLARGAVKLSKQKVIVKHLDAIQNFGAMDILCTDKTGTLTQDKIVLENHTDISGKPSEHVLHCAWLNSHYQTGLKNLLDTAVLEGVDETAARQLSGRWQKIDEIPFDFERRRMSVVVAEDSSVHQLVCKGALQEILNVCTQVRHNGDIVPLDDNMLRRVKRVTDTLNCQGLRVVAVATKYLPAREGDYQRIDESDLILEGYIAFLDPPKETTAPALKALKASGITVKILTGDSELVAAKVCHEVGLDAGDVIIGSDIEGLSDDALAALAARTTLFARLTPMHKERIVTLLKREGHVVGFMGDGINDAPALRAADIGISVDGAVDIAREAADIILLEKSLMVLEEGVIEGRRTFSNMLKYIKMTASSNFGNVFSVLVASAFLPFLPMLPLHLLIQNLLYDVSQVAIPFDNVDEEQIQKPQRWNPADLGRFMVFFGPISSIFDILTFCLMWWVFHANTPETQTLFQSGWFVVGLLSQTLIVHMIRTRRLPFIQSRAAWPLMAMTLLVMVVGVSLPFSPLASYLQLQALPLSYFPWLIAILAGYMTLTQLVKGFYSRRYGWQ</sequence>
<keyword evidence="6" id="KW-1003">Cell membrane</keyword>
<dbReference type="InterPro" id="IPR004014">
    <property type="entry name" value="ATPase_P-typ_cation-transptr_N"/>
</dbReference>
<dbReference type="EMBL" id="CP001127">
    <property type="protein sequence ID" value="ACF92078.1"/>
    <property type="molecule type" value="Genomic_DNA"/>
</dbReference>
<dbReference type="NCBIfam" id="TIGR01524">
    <property type="entry name" value="ATPase-IIIB_Mg"/>
    <property type="match status" value="1"/>
</dbReference>
<keyword evidence="12" id="KW-0067">ATP-binding</keyword>
<evidence type="ECO:0000256" key="7">
    <source>
        <dbReference type="ARBA" id="ARBA00022519"/>
    </source>
</evidence>
<protein>
    <recommendedName>
        <fullName evidence="5">Magnesium-transporting ATPase, P-type 1</fullName>
        <ecNumber evidence="4">7.2.2.14</ecNumber>
    </recommendedName>
    <alternativeName>
        <fullName evidence="17">Mg(2+) transport ATPase, P-type 1</fullName>
    </alternativeName>
</protein>
<evidence type="ECO:0000256" key="6">
    <source>
        <dbReference type="ARBA" id="ARBA00022475"/>
    </source>
</evidence>